<keyword evidence="7" id="KW-1185">Reference proteome</keyword>
<dbReference type="GO" id="GO:0016117">
    <property type="term" value="P:carotenoid biosynthetic process"/>
    <property type="evidence" value="ECO:0007669"/>
    <property type="project" value="UniProtKB-KW"/>
</dbReference>
<dbReference type="InterPro" id="IPR014105">
    <property type="entry name" value="Carotenoid/retinoid_OxRdtase"/>
</dbReference>
<dbReference type="Gene3D" id="3.50.50.60">
    <property type="entry name" value="FAD/NAD(P)-binding domain"/>
    <property type="match status" value="2"/>
</dbReference>
<evidence type="ECO:0000313" key="6">
    <source>
        <dbReference type="EMBL" id="MCF4006049.1"/>
    </source>
</evidence>
<dbReference type="EMBL" id="JAKGSI010000001">
    <property type="protein sequence ID" value="MCF4006049.1"/>
    <property type="molecule type" value="Genomic_DNA"/>
</dbReference>
<dbReference type="GO" id="GO:0016491">
    <property type="term" value="F:oxidoreductase activity"/>
    <property type="evidence" value="ECO:0007669"/>
    <property type="project" value="UniProtKB-KW"/>
</dbReference>
<comment type="pathway">
    <text evidence="1 4">Carotenoid biosynthesis.</text>
</comment>
<dbReference type="Proteomes" id="UP001139336">
    <property type="component" value="Unassembled WGS sequence"/>
</dbReference>
<keyword evidence="2 4" id="KW-0125">Carotenoid biosynthesis</keyword>
<dbReference type="SUPFAM" id="SSF51905">
    <property type="entry name" value="FAD/NAD(P)-binding domain"/>
    <property type="match status" value="1"/>
</dbReference>
<gene>
    <name evidence="6" type="primary">crtI</name>
    <name evidence="6" type="ORF">L1O03_02500</name>
</gene>
<dbReference type="InterPro" id="IPR036188">
    <property type="entry name" value="FAD/NAD-bd_sf"/>
</dbReference>
<evidence type="ECO:0000259" key="5">
    <source>
        <dbReference type="Pfam" id="PF01593"/>
    </source>
</evidence>
<keyword evidence="3 4" id="KW-0560">Oxidoreductase</keyword>
<feature type="domain" description="Amine oxidase" evidence="5">
    <location>
        <begin position="17"/>
        <end position="304"/>
    </location>
</feature>
<dbReference type="InterPro" id="IPR002937">
    <property type="entry name" value="Amino_oxidase"/>
</dbReference>
<dbReference type="RefSeq" id="WP_236117825.1">
    <property type="nucleotide sequence ID" value="NZ_JAKGSI010000001.1"/>
</dbReference>
<proteinExistence type="inferred from homology"/>
<accession>A0A9X1TZS7</accession>
<evidence type="ECO:0000256" key="3">
    <source>
        <dbReference type="ARBA" id="ARBA00023002"/>
    </source>
</evidence>
<evidence type="ECO:0000256" key="4">
    <source>
        <dbReference type="RuleBase" id="RU362075"/>
    </source>
</evidence>
<evidence type="ECO:0000313" key="7">
    <source>
        <dbReference type="Proteomes" id="UP001139336"/>
    </source>
</evidence>
<organism evidence="6 7">
    <name type="scientific">Corynebacterium uropygiale</name>
    <dbReference type="NCBI Taxonomy" id="1775911"/>
    <lineage>
        <taxon>Bacteria</taxon>
        <taxon>Bacillati</taxon>
        <taxon>Actinomycetota</taxon>
        <taxon>Actinomycetes</taxon>
        <taxon>Mycobacteriales</taxon>
        <taxon>Corynebacteriaceae</taxon>
        <taxon>Corynebacterium</taxon>
    </lineage>
</organism>
<name>A0A9X1TZS7_9CORY</name>
<dbReference type="NCBIfam" id="TIGR02734">
    <property type="entry name" value="crtI_fam"/>
    <property type="match status" value="1"/>
</dbReference>
<protein>
    <submittedName>
        <fullName evidence="6">Phytoene desaturase family protein</fullName>
        <ecNumber evidence="6">1.-.-.-</ecNumber>
    </submittedName>
</protein>
<evidence type="ECO:0000256" key="2">
    <source>
        <dbReference type="ARBA" id="ARBA00022746"/>
    </source>
</evidence>
<comment type="similarity">
    <text evidence="4">Belongs to the carotenoid/retinoid oxidoreductase family.</text>
</comment>
<dbReference type="EC" id="1.-.-.-" evidence="6"/>
<dbReference type="PANTHER" id="PTHR43734">
    <property type="entry name" value="PHYTOENE DESATURASE"/>
    <property type="match status" value="1"/>
</dbReference>
<dbReference type="PRINTS" id="PR00419">
    <property type="entry name" value="ADXRDTASE"/>
</dbReference>
<comment type="caution">
    <text evidence="6">The sequence shown here is derived from an EMBL/GenBank/DDBJ whole genome shotgun (WGS) entry which is preliminary data.</text>
</comment>
<dbReference type="AlphaFoldDB" id="A0A9X1TZS7"/>
<reference evidence="6" key="1">
    <citation type="submission" date="2022-01" db="EMBL/GenBank/DDBJ databases">
        <title>Corynebacterium sp. nov isolated from isolated from the feces of the greater white-fronted geese (Anser albifrons) at Poyang Lake, PR China.</title>
        <authorList>
            <person name="Liu Q."/>
        </authorList>
    </citation>
    <scope>NUCLEOTIDE SEQUENCE</scope>
    <source>
        <strain evidence="6">JCM 32435</strain>
    </source>
</reference>
<dbReference type="PANTHER" id="PTHR43734:SF1">
    <property type="entry name" value="PHYTOENE DESATURASE"/>
    <property type="match status" value="1"/>
</dbReference>
<evidence type="ECO:0000256" key="1">
    <source>
        <dbReference type="ARBA" id="ARBA00004829"/>
    </source>
</evidence>
<dbReference type="Pfam" id="PF01593">
    <property type="entry name" value="Amino_oxidase"/>
    <property type="match status" value="1"/>
</dbReference>
<sequence length="534" mass="58873">MTKIAGAQVVVIGAGASGLATATLLADRGAQVSVVDRGERPGGRAGVLTLPEHPGFRWDTGPSWYLMPDAFEHFYALLGTSAEKELELERLDPGYRFFPEGCAPLDIPHGKEEVAALAESLEPGAGAVMRSYLAQAGEFYDIACRRFLYTTFESPAPFLHLSVARRALLLLRLLSTSLEGWVHRQVHDTRLRQLLTYPAVFLSGEPRTVPALYHLMSHTDLVQGVRYPQGGFAAVMASVRRLAEERGVRFLQRTEATRILTTPHGQVRGVRIRREDGAVEDIPADHVVSTVDRRHSELDLLPPAQRTWGPRHFEKQNPGIGTVLVMAGVRGELPQLRHHNLFFRREWEKDFAQVRRPMRWDPRTDLASEVPWSRSIYVSVTSKTERDVAPAGHENLFILVPVPADPRLGHGDLHHPEASPAVAHIQREVLALIAKWAGIPDLAERVVVSRSLGPLDFLEQHHAQSGGAIGPAHTLRQSAFFRGAVRSAKVANLWYAGATTRPGVGIPMCLISAENVLKGMEGDRSCGPLDVSLR</sequence>